<evidence type="ECO:0000313" key="3">
    <source>
        <dbReference type="Proteomes" id="UP000838100"/>
    </source>
</evidence>
<keyword evidence="3" id="KW-1185">Reference proteome</keyword>
<keyword evidence="1" id="KW-0732">Signal</keyword>
<feature type="signal peptide" evidence="1">
    <location>
        <begin position="1"/>
        <end position="24"/>
    </location>
</feature>
<gene>
    <name evidence="2" type="ORF">SIN8267_01825</name>
</gene>
<feature type="chain" id="PRO_5047004475" evidence="1">
    <location>
        <begin position="25"/>
        <end position="541"/>
    </location>
</feature>
<organism evidence="2 3">
    <name type="scientific">Sinobacterium norvegicum</name>
    <dbReference type="NCBI Taxonomy" id="1641715"/>
    <lineage>
        <taxon>Bacteria</taxon>
        <taxon>Pseudomonadati</taxon>
        <taxon>Pseudomonadota</taxon>
        <taxon>Gammaproteobacteria</taxon>
        <taxon>Cellvibrionales</taxon>
        <taxon>Spongiibacteraceae</taxon>
        <taxon>Sinobacterium</taxon>
    </lineage>
</organism>
<evidence type="ECO:0000256" key="1">
    <source>
        <dbReference type="SAM" id="SignalP"/>
    </source>
</evidence>
<name>A0ABM9AG28_9GAMM</name>
<dbReference type="RefSeq" id="WP_237444413.1">
    <property type="nucleotide sequence ID" value="NZ_CAKLPX010000002.1"/>
</dbReference>
<reference evidence="2" key="1">
    <citation type="submission" date="2021-12" db="EMBL/GenBank/DDBJ databases">
        <authorList>
            <person name="Rodrigo-Torres L."/>
            <person name="Arahal R. D."/>
            <person name="Lucena T."/>
        </authorList>
    </citation>
    <scope>NUCLEOTIDE SEQUENCE</scope>
    <source>
        <strain evidence="2">CECT 8267</strain>
    </source>
</reference>
<protein>
    <submittedName>
        <fullName evidence="2">Uncharacterized protein</fullName>
    </submittedName>
</protein>
<proteinExistence type="predicted"/>
<sequence length="541" mass="59515">MIKKIALAVSAITLSMSASLSVLAANMPEKNQFLADSHYALGHVDSAQQDSVPQRGPVDVSRQLDASEIDYAAVGPAHFGSLTSSKYEDGRRVTWSNGLDRIVKLDHDTFEVLATYYFPEQKKWTIEEADESINHFNESNQGLFDIYRGYKDASKMRDLSAVYTLLDKDNNYYVGNKKGSIDVYRDSYPADRNSAITPAASFKLPDNLGFVMTLNMTYDGWLVVVTEHGYLLTVKRDFSEYQMLRINHAEGAEDKATGPAGKGWVRNGMAIDQDGGIFLASQDHMHKIIWNGKTLSLDEADGAWSVQYPNTLGEGTGATPSLMGFGDEDKLVIITDGNDLMNVMAFWRDDIPADWTPLAGKDPRIAGSLPASMGSLNLTAIQSEQSVVVSGYGALVVNNQPNNAPWYLPKQAQTLLVAFLGSSPQYQPYGVQKFAWNPDKKALENDWVNTEVSSPNSVPIVSQGSNLVYLVGARDNQWTLEAMNWDSGESAFHYVIGDQRYNSLFAGTLLDENGRVHFGTSWGRVRLNTDPAKSGVVVGAQ</sequence>
<accession>A0ABM9AG28</accession>
<evidence type="ECO:0000313" key="2">
    <source>
        <dbReference type="EMBL" id="CAH0991711.1"/>
    </source>
</evidence>
<dbReference type="EMBL" id="CAKLPX010000002">
    <property type="protein sequence ID" value="CAH0991711.1"/>
    <property type="molecule type" value="Genomic_DNA"/>
</dbReference>
<comment type="caution">
    <text evidence="2">The sequence shown here is derived from an EMBL/GenBank/DDBJ whole genome shotgun (WGS) entry which is preliminary data.</text>
</comment>
<dbReference type="Proteomes" id="UP000838100">
    <property type="component" value="Unassembled WGS sequence"/>
</dbReference>